<sequence>MIQASQKRIQSLKENNRQMMETISKLAYAFFASQIQPVNRYMNTLDRKILPNVNTKNGNNIPINPLSFGNTNTNVANLSVTITELSLLIVLLLRLLEEKNKSLRFSEFDLKLSYPIKVIAKPYPNDYTNPKFKQLKGKTDDAR</sequence>
<proteinExistence type="predicted"/>
<reference evidence="1 2" key="1">
    <citation type="journal article" date="2019" name="Genome Biol. Evol.">
        <title>Insights into the evolution of the New World diploid cottons (Gossypium, subgenus Houzingenia) based on genome sequencing.</title>
        <authorList>
            <person name="Grover C.E."/>
            <person name="Arick M.A. 2nd"/>
            <person name="Thrash A."/>
            <person name="Conover J.L."/>
            <person name="Sanders W.S."/>
            <person name="Peterson D.G."/>
            <person name="Frelichowski J.E."/>
            <person name="Scheffler J.A."/>
            <person name="Scheffler B.E."/>
            <person name="Wendel J.F."/>
        </authorList>
    </citation>
    <scope>NUCLEOTIDE SEQUENCE [LARGE SCALE GENOMIC DNA]</scope>
    <source>
        <strain evidence="1">8</strain>
        <tissue evidence="1">Leaf</tissue>
    </source>
</reference>
<accession>A0A7J9EXM5</accession>
<gene>
    <name evidence="1" type="ORF">Gotri_005760</name>
</gene>
<dbReference type="EMBL" id="JABEZW010000010">
    <property type="protein sequence ID" value="MBA0777786.1"/>
    <property type="molecule type" value="Genomic_DNA"/>
</dbReference>
<evidence type="ECO:0000313" key="2">
    <source>
        <dbReference type="Proteomes" id="UP000593568"/>
    </source>
</evidence>
<dbReference type="Proteomes" id="UP000593568">
    <property type="component" value="Unassembled WGS sequence"/>
</dbReference>
<evidence type="ECO:0000313" key="1">
    <source>
        <dbReference type="EMBL" id="MBA0777786.1"/>
    </source>
</evidence>
<keyword evidence="2" id="KW-1185">Reference proteome</keyword>
<organism evidence="1 2">
    <name type="scientific">Gossypium trilobum</name>
    <dbReference type="NCBI Taxonomy" id="34281"/>
    <lineage>
        <taxon>Eukaryota</taxon>
        <taxon>Viridiplantae</taxon>
        <taxon>Streptophyta</taxon>
        <taxon>Embryophyta</taxon>
        <taxon>Tracheophyta</taxon>
        <taxon>Spermatophyta</taxon>
        <taxon>Magnoliopsida</taxon>
        <taxon>eudicotyledons</taxon>
        <taxon>Gunneridae</taxon>
        <taxon>Pentapetalae</taxon>
        <taxon>rosids</taxon>
        <taxon>malvids</taxon>
        <taxon>Malvales</taxon>
        <taxon>Malvaceae</taxon>
        <taxon>Malvoideae</taxon>
        <taxon>Gossypium</taxon>
    </lineage>
</organism>
<dbReference type="AlphaFoldDB" id="A0A7J9EXM5"/>
<protein>
    <submittedName>
        <fullName evidence="1">Uncharacterized protein</fullName>
    </submittedName>
</protein>
<comment type="caution">
    <text evidence="1">The sequence shown here is derived from an EMBL/GenBank/DDBJ whole genome shotgun (WGS) entry which is preliminary data.</text>
</comment>
<name>A0A7J9EXM5_9ROSI</name>